<organism evidence="1 2">
    <name type="scientific">Linum tenue</name>
    <dbReference type="NCBI Taxonomy" id="586396"/>
    <lineage>
        <taxon>Eukaryota</taxon>
        <taxon>Viridiplantae</taxon>
        <taxon>Streptophyta</taxon>
        <taxon>Embryophyta</taxon>
        <taxon>Tracheophyta</taxon>
        <taxon>Spermatophyta</taxon>
        <taxon>Magnoliopsida</taxon>
        <taxon>eudicotyledons</taxon>
        <taxon>Gunneridae</taxon>
        <taxon>Pentapetalae</taxon>
        <taxon>rosids</taxon>
        <taxon>fabids</taxon>
        <taxon>Malpighiales</taxon>
        <taxon>Linaceae</taxon>
        <taxon>Linum</taxon>
    </lineage>
</organism>
<sequence length="150" mass="16672">SGRRRSWSAVEVILSYSDSDGTPVRPVFCLNVKNGTDVHKFEAIEDCFILDFDPYDQPASDQKLNSELGTFGVLNLCSRWLVEIIPMLGISVLSFHSTRLHTRNTAPGVTATFEILPAVNQARILPAPRSRERRIGLHTSFSTARTPTAE</sequence>
<feature type="non-terminal residue" evidence="1">
    <location>
        <position position="1"/>
    </location>
</feature>
<proteinExistence type="predicted"/>
<dbReference type="Proteomes" id="UP001154282">
    <property type="component" value="Unassembled WGS sequence"/>
</dbReference>
<dbReference type="EMBL" id="CAMGYJ010000004">
    <property type="protein sequence ID" value="CAI0398365.1"/>
    <property type="molecule type" value="Genomic_DNA"/>
</dbReference>
<protein>
    <submittedName>
        <fullName evidence="1">Uncharacterized protein</fullName>
    </submittedName>
</protein>
<reference evidence="1" key="1">
    <citation type="submission" date="2022-08" db="EMBL/GenBank/DDBJ databases">
        <authorList>
            <person name="Gutierrez-Valencia J."/>
        </authorList>
    </citation>
    <scope>NUCLEOTIDE SEQUENCE</scope>
</reference>
<gene>
    <name evidence="1" type="ORF">LITE_LOCUS9883</name>
</gene>
<accession>A0AAV0ILH5</accession>
<dbReference type="AlphaFoldDB" id="A0AAV0ILH5"/>
<evidence type="ECO:0000313" key="1">
    <source>
        <dbReference type="EMBL" id="CAI0398365.1"/>
    </source>
</evidence>
<feature type="non-terminal residue" evidence="1">
    <location>
        <position position="150"/>
    </location>
</feature>
<name>A0AAV0ILH5_9ROSI</name>
<evidence type="ECO:0000313" key="2">
    <source>
        <dbReference type="Proteomes" id="UP001154282"/>
    </source>
</evidence>
<comment type="caution">
    <text evidence="1">The sequence shown here is derived from an EMBL/GenBank/DDBJ whole genome shotgun (WGS) entry which is preliminary data.</text>
</comment>
<keyword evidence="2" id="KW-1185">Reference proteome</keyword>